<evidence type="ECO:0000313" key="4">
    <source>
        <dbReference type="Proteomes" id="UP001152523"/>
    </source>
</evidence>
<dbReference type="AlphaFoldDB" id="A0AAV0DAR6"/>
<accession>A0AAV0DAR6</accession>
<keyword evidence="1" id="KW-0472">Membrane</keyword>
<gene>
    <name evidence="3" type="ORF">CEPIT_LOCUS12798</name>
</gene>
<keyword evidence="1" id="KW-1133">Transmembrane helix</keyword>
<feature type="transmembrane region" description="Helical" evidence="1">
    <location>
        <begin position="103"/>
        <end position="123"/>
    </location>
</feature>
<feature type="transmembrane region" description="Helical" evidence="1">
    <location>
        <begin position="143"/>
        <end position="163"/>
    </location>
</feature>
<feature type="transmembrane region" description="Helical" evidence="1">
    <location>
        <begin position="172"/>
        <end position="190"/>
    </location>
</feature>
<evidence type="ECO:0000313" key="3">
    <source>
        <dbReference type="EMBL" id="CAH9094170.1"/>
    </source>
</evidence>
<reference evidence="3" key="1">
    <citation type="submission" date="2022-07" db="EMBL/GenBank/DDBJ databases">
        <authorList>
            <person name="Macas J."/>
            <person name="Novak P."/>
            <person name="Neumann P."/>
        </authorList>
    </citation>
    <scope>NUCLEOTIDE SEQUENCE</scope>
</reference>
<feature type="chain" id="PRO_5043740194" evidence="2">
    <location>
        <begin position="27"/>
        <end position="201"/>
    </location>
</feature>
<dbReference type="Proteomes" id="UP001152523">
    <property type="component" value="Unassembled WGS sequence"/>
</dbReference>
<feature type="transmembrane region" description="Helical" evidence="1">
    <location>
        <begin position="52"/>
        <end position="74"/>
    </location>
</feature>
<evidence type="ECO:0000256" key="1">
    <source>
        <dbReference type="SAM" id="Phobius"/>
    </source>
</evidence>
<comment type="caution">
    <text evidence="3">The sequence shown here is derived from an EMBL/GenBank/DDBJ whole genome shotgun (WGS) entry which is preliminary data.</text>
</comment>
<keyword evidence="1" id="KW-0812">Transmembrane</keyword>
<keyword evidence="2" id="KW-0732">Signal</keyword>
<evidence type="ECO:0000256" key="2">
    <source>
        <dbReference type="SAM" id="SignalP"/>
    </source>
</evidence>
<organism evidence="3 4">
    <name type="scientific">Cuscuta epithymum</name>
    <dbReference type="NCBI Taxonomy" id="186058"/>
    <lineage>
        <taxon>Eukaryota</taxon>
        <taxon>Viridiplantae</taxon>
        <taxon>Streptophyta</taxon>
        <taxon>Embryophyta</taxon>
        <taxon>Tracheophyta</taxon>
        <taxon>Spermatophyta</taxon>
        <taxon>Magnoliopsida</taxon>
        <taxon>eudicotyledons</taxon>
        <taxon>Gunneridae</taxon>
        <taxon>Pentapetalae</taxon>
        <taxon>asterids</taxon>
        <taxon>lamiids</taxon>
        <taxon>Solanales</taxon>
        <taxon>Convolvulaceae</taxon>
        <taxon>Cuscuteae</taxon>
        <taxon>Cuscuta</taxon>
        <taxon>Cuscuta subgen. Cuscuta</taxon>
    </lineage>
</organism>
<dbReference type="EMBL" id="CAMAPF010000079">
    <property type="protein sequence ID" value="CAH9094170.1"/>
    <property type="molecule type" value="Genomic_DNA"/>
</dbReference>
<proteinExistence type="predicted"/>
<protein>
    <submittedName>
        <fullName evidence="3">Uncharacterized protein</fullName>
    </submittedName>
</protein>
<keyword evidence="4" id="KW-1185">Reference proteome</keyword>
<sequence length="201" mass="22447">MTFKNSEILLTLYFFVLFLATAQAVARKELQEASPSPEAIAAEMLDYPEDPLAVIIIAYASSVTIPAIASILFIKKFIDFQAVILVCGICPWVSNEAVRSHSAMFLLIQIALNFIGFCCWIFLCVRNARLKNGRPSSEVVFETGAWFFALGLSGIEIALRLILRDRKFHKVASWYPAGMSLLLFVGNYWSRGRAMRASATH</sequence>
<name>A0AAV0DAR6_9ASTE</name>
<feature type="signal peptide" evidence="2">
    <location>
        <begin position="1"/>
        <end position="26"/>
    </location>
</feature>